<reference evidence="5 6" key="1">
    <citation type="submission" date="2019-11" db="EMBL/GenBank/DDBJ databases">
        <authorList>
            <person name="Jiang L.-Q."/>
        </authorList>
    </citation>
    <scope>NUCLEOTIDE SEQUENCE [LARGE SCALE GENOMIC DNA]</scope>
    <source>
        <strain evidence="5 6">YIM 132087</strain>
    </source>
</reference>
<sequence>MARRAGVLTLLTGLGLLIGAGAASAHVTVNPGTATAGSYSKLTFRVPNESATASTVQVTVDFPTDHPFASVSVKKEPGWTATVTRSTLDTPVTQGNTTITEAVTSITWKADADGQISLGEFAEFDVSVGPVPDVESISFPAAQTYSDGTVVDWDEPTPASGEEPEHPAPTLTVVQADGDGDAGHSHGADTSTAPATDSTATVSAAAEHGDTDSAARVLAVIGIVVGAGGLLVGAIGIRRGRSAR</sequence>
<feature type="domain" description="YncI copper-binding" evidence="4">
    <location>
        <begin position="26"/>
        <end position="173"/>
    </location>
</feature>
<keyword evidence="3" id="KW-0732">Signal</keyword>
<feature type="transmembrane region" description="Helical" evidence="2">
    <location>
        <begin position="217"/>
        <end position="237"/>
    </location>
</feature>
<dbReference type="Gene3D" id="2.60.40.2230">
    <property type="entry name" value="Uncharacterised protein YcnI-like PF07987, DUF1775"/>
    <property type="match status" value="1"/>
</dbReference>
<dbReference type="Pfam" id="PF07987">
    <property type="entry name" value="DUF1775"/>
    <property type="match status" value="1"/>
</dbReference>
<proteinExistence type="predicted"/>
<keyword evidence="2" id="KW-1133">Transmembrane helix</keyword>
<evidence type="ECO:0000313" key="6">
    <source>
        <dbReference type="Proteomes" id="UP000460221"/>
    </source>
</evidence>
<feature type="compositionally biased region" description="Low complexity" evidence="1">
    <location>
        <begin position="188"/>
        <end position="206"/>
    </location>
</feature>
<dbReference type="InterPro" id="IPR038507">
    <property type="entry name" value="YcnI-like_sf"/>
</dbReference>
<feature type="chain" id="PRO_5029759825" evidence="3">
    <location>
        <begin position="26"/>
        <end position="244"/>
    </location>
</feature>
<feature type="region of interest" description="Disordered" evidence="1">
    <location>
        <begin position="147"/>
        <end position="207"/>
    </location>
</feature>
<dbReference type="AlphaFoldDB" id="A0A7K1FNH8"/>
<evidence type="ECO:0000259" key="4">
    <source>
        <dbReference type="Pfam" id="PF07987"/>
    </source>
</evidence>
<evidence type="ECO:0000256" key="3">
    <source>
        <dbReference type="SAM" id="SignalP"/>
    </source>
</evidence>
<evidence type="ECO:0000256" key="1">
    <source>
        <dbReference type="SAM" id="MobiDB-lite"/>
    </source>
</evidence>
<dbReference type="CDD" id="cd08545">
    <property type="entry name" value="YcnI_like"/>
    <property type="match status" value="1"/>
</dbReference>
<keyword evidence="2" id="KW-0472">Membrane</keyword>
<dbReference type="InterPro" id="IPR012533">
    <property type="entry name" value="YcnI-copper_dom"/>
</dbReference>
<dbReference type="EMBL" id="WLYK01000006">
    <property type="protein sequence ID" value="MTD15688.1"/>
    <property type="molecule type" value="Genomic_DNA"/>
</dbReference>
<gene>
    <name evidence="5" type="ORF">GIS00_17275</name>
</gene>
<evidence type="ECO:0000256" key="2">
    <source>
        <dbReference type="SAM" id="Phobius"/>
    </source>
</evidence>
<accession>A0A7K1FNH8</accession>
<protein>
    <submittedName>
        <fullName evidence="5">DUF1775 domain-containing protein</fullName>
    </submittedName>
</protein>
<feature type="signal peptide" evidence="3">
    <location>
        <begin position="1"/>
        <end position="25"/>
    </location>
</feature>
<keyword evidence="6" id="KW-1185">Reference proteome</keyword>
<dbReference type="Proteomes" id="UP000460221">
    <property type="component" value="Unassembled WGS sequence"/>
</dbReference>
<name>A0A7K1FNH8_9ACTN</name>
<organism evidence="5 6">
    <name type="scientific">Nakamurella alba</name>
    <dbReference type="NCBI Taxonomy" id="2665158"/>
    <lineage>
        <taxon>Bacteria</taxon>
        <taxon>Bacillati</taxon>
        <taxon>Actinomycetota</taxon>
        <taxon>Actinomycetes</taxon>
        <taxon>Nakamurellales</taxon>
        <taxon>Nakamurellaceae</taxon>
        <taxon>Nakamurella</taxon>
    </lineage>
</organism>
<evidence type="ECO:0000313" key="5">
    <source>
        <dbReference type="EMBL" id="MTD15688.1"/>
    </source>
</evidence>
<keyword evidence="2" id="KW-0812">Transmembrane</keyword>
<comment type="caution">
    <text evidence="5">The sequence shown here is derived from an EMBL/GenBank/DDBJ whole genome shotgun (WGS) entry which is preliminary data.</text>
</comment>